<evidence type="ECO:0000256" key="7">
    <source>
        <dbReference type="ARBA" id="ARBA00023136"/>
    </source>
</evidence>
<feature type="transmembrane region" description="Helical" evidence="8">
    <location>
        <begin position="206"/>
        <end position="224"/>
    </location>
</feature>
<dbReference type="PANTHER" id="PTHR30413">
    <property type="entry name" value="INNER MEMBRANE TRANSPORT PERMEASE"/>
    <property type="match status" value="1"/>
</dbReference>
<feature type="transmembrane region" description="Helical" evidence="8">
    <location>
        <begin position="140"/>
        <end position="158"/>
    </location>
</feature>
<evidence type="ECO:0000259" key="9">
    <source>
        <dbReference type="PROSITE" id="PS51012"/>
    </source>
</evidence>
<gene>
    <name evidence="10" type="ORF">UFOPK3770_00263</name>
</gene>
<keyword evidence="4" id="KW-0997">Cell inner membrane</keyword>
<dbReference type="InterPro" id="IPR013525">
    <property type="entry name" value="ABC2_TM"/>
</dbReference>
<evidence type="ECO:0000256" key="4">
    <source>
        <dbReference type="ARBA" id="ARBA00022519"/>
    </source>
</evidence>
<proteinExistence type="predicted"/>
<protein>
    <submittedName>
        <fullName evidence="10">Unannotated protein</fullName>
    </submittedName>
</protein>
<dbReference type="GO" id="GO:0140359">
    <property type="term" value="F:ABC-type transporter activity"/>
    <property type="evidence" value="ECO:0007669"/>
    <property type="project" value="InterPro"/>
</dbReference>
<dbReference type="PANTHER" id="PTHR30413:SF8">
    <property type="entry name" value="TRANSPORT PERMEASE PROTEIN"/>
    <property type="match status" value="1"/>
</dbReference>
<reference evidence="10" key="1">
    <citation type="submission" date="2020-05" db="EMBL/GenBank/DDBJ databases">
        <authorList>
            <person name="Chiriac C."/>
            <person name="Salcher M."/>
            <person name="Ghai R."/>
            <person name="Kavagutti S V."/>
        </authorList>
    </citation>
    <scope>NUCLEOTIDE SEQUENCE</scope>
</reference>
<evidence type="ECO:0000256" key="3">
    <source>
        <dbReference type="ARBA" id="ARBA00022475"/>
    </source>
</evidence>
<dbReference type="Pfam" id="PF01061">
    <property type="entry name" value="ABC2_membrane"/>
    <property type="match status" value="1"/>
</dbReference>
<feature type="transmembrane region" description="Helical" evidence="8">
    <location>
        <begin position="256"/>
        <end position="278"/>
    </location>
</feature>
<feature type="domain" description="ABC transmembrane type-2" evidence="9">
    <location>
        <begin position="56"/>
        <end position="280"/>
    </location>
</feature>
<comment type="subcellular location">
    <subcellularLocation>
        <location evidence="1">Cell inner membrane</location>
        <topology evidence="1">Multi-pass membrane protein</topology>
    </subcellularLocation>
</comment>
<feature type="transmembrane region" description="Helical" evidence="8">
    <location>
        <begin position="59"/>
        <end position="79"/>
    </location>
</feature>
<evidence type="ECO:0000256" key="8">
    <source>
        <dbReference type="SAM" id="Phobius"/>
    </source>
</evidence>
<feature type="transmembrane region" description="Helical" evidence="8">
    <location>
        <begin position="91"/>
        <end position="110"/>
    </location>
</feature>
<organism evidence="10">
    <name type="scientific">freshwater metagenome</name>
    <dbReference type="NCBI Taxonomy" id="449393"/>
    <lineage>
        <taxon>unclassified sequences</taxon>
        <taxon>metagenomes</taxon>
        <taxon>ecological metagenomes</taxon>
    </lineage>
</organism>
<sequence length="285" mass="32046">MSQIESGKELAERFGLQSASATAPIGEYLKQVWIRRDFIRELALARSTQQYSDSWLGRLWQLVTPILNAGIYYLIFGVLLGTRKGIDNFTAFLIAGVFAFNFMQTAITAAESCLAKNEKLVQAIHFPRLVLPLATTLQQVQQYFVSLCVLIVIVIATGEPITTSWLLLPVALFLQLLFTLGLSLMMARLGSKSRDLSQLLPFFMRTWRYISGVFFSIIVFTTQFPNFVGRALQLNPGAVYLDLIRDALMVSQQVDAAIWVSGVLWAVVTFVLGVVYFYRGEDQYV</sequence>
<evidence type="ECO:0000256" key="2">
    <source>
        <dbReference type="ARBA" id="ARBA00022448"/>
    </source>
</evidence>
<keyword evidence="7 8" id="KW-0472">Membrane</keyword>
<keyword evidence="6 8" id="KW-1133">Transmembrane helix</keyword>
<evidence type="ECO:0000256" key="6">
    <source>
        <dbReference type="ARBA" id="ARBA00022989"/>
    </source>
</evidence>
<evidence type="ECO:0000313" key="10">
    <source>
        <dbReference type="EMBL" id="CAB4332005.1"/>
    </source>
</evidence>
<evidence type="ECO:0000256" key="5">
    <source>
        <dbReference type="ARBA" id="ARBA00022692"/>
    </source>
</evidence>
<keyword evidence="5 8" id="KW-0812">Transmembrane</keyword>
<dbReference type="AlphaFoldDB" id="A0A6J5YNA0"/>
<keyword evidence="2" id="KW-0813">Transport</keyword>
<keyword evidence="3" id="KW-1003">Cell membrane</keyword>
<feature type="transmembrane region" description="Helical" evidence="8">
    <location>
        <begin position="164"/>
        <end position="185"/>
    </location>
</feature>
<name>A0A6J5YNA0_9ZZZZ</name>
<dbReference type="GO" id="GO:0005886">
    <property type="term" value="C:plasma membrane"/>
    <property type="evidence" value="ECO:0007669"/>
    <property type="project" value="UniProtKB-SubCell"/>
</dbReference>
<dbReference type="PROSITE" id="PS51012">
    <property type="entry name" value="ABC_TM2"/>
    <property type="match status" value="1"/>
</dbReference>
<dbReference type="GO" id="GO:0015920">
    <property type="term" value="P:lipopolysaccharide transport"/>
    <property type="evidence" value="ECO:0007669"/>
    <property type="project" value="TreeGrafter"/>
</dbReference>
<accession>A0A6J5YNA0</accession>
<dbReference type="EMBL" id="CAESAJ010000014">
    <property type="protein sequence ID" value="CAB4332005.1"/>
    <property type="molecule type" value="Genomic_DNA"/>
</dbReference>
<evidence type="ECO:0000256" key="1">
    <source>
        <dbReference type="ARBA" id="ARBA00004429"/>
    </source>
</evidence>
<dbReference type="InterPro" id="IPR047817">
    <property type="entry name" value="ABC2_TM_bact-type"/>
</dbReference>